<accession>A0AAN6TUU8</accession>
<dbReference type="EMBL" id="MU853235">
    <property type="protein sequence ID" value="KAK4121069.1"/>
    <property type="molecule type" value="Genomic_DNA"/>
</dbReference>
<feature type="region of interest" description="Disordered" evidence="1">
    <location>
        <begin position="118"/>
        <end position="140"/>
    </location>
</feature>
<comment type="caution">
    <text evidence="2">The sequence shown here is derived from an EMBL/GenBank/DDBJ whole genome shotgun (WGS) entry which is preliminary data.</text>
</comment>
<name>A0AAN6TUU8_9PEZI</name>
<feature type="compositionally biased region" description="Low complexity" evidence="1">
    <location>
        <begin position="120"/>
        <end position="139"/>
    </location>
</feature>
<dbReference type="GeneID" id="87822669"/>
<evidence type="ECO:0000313" key="3">
    <source>
        <dbReference type="Proteomes" id="UP001302602"/>
    </source>
</evidence>
<reference evidence="2" key="2">
    <citation type="submission" date="2023-05" db="EMBL/GenBank/DDBJ databases">
        <authorList>
            <consortium name="Lawrence Berkeley National Laboratory"/>
            <person name="Steindorff A."/>
            <person name="Hensen N."/>
            <person name="Bonometti L."/>
            <person name="Westerberg I."/>
            <person name="Brannstrom I.O."/>
            <person name="Guillou S."/>
            <person name="Cros-Aarteil S."/>
            <person name="Calhoun S."/>
            <person name="Haridas S."/>
            <person name="Kuo A."/>
            <person name="Mondo S."/>
            <person name="Pangilinan J."/>
            <person name="Riley R."/>
            <person name="Labutti K."/>
            <person name="Andreopoulos B."/>
            <person name="Lipzen A."/>
            <person name="Chen C."/>
            <person name="Yanf M."/>
            <person name="Daum C."/>
            <person name="Ng V."/>
            <person name="Clum A."/>
            <person name="Ohm R."/>
            <person name="Martin F."/>
            <person name="Silar P."/>
            <person name="Natvig D."/>
            <person name="Lalanne C."/>
            <person name="Gautier V."/>
            <person name="Ament-Velasquez S.L."/>
            <person name="Kruys A."/>
            <person name="Hutchinson M.I."/>
            <person name="Powell A.J."/>
            <person name="Barry K."/>
            <person name="Miller A.N."/>
            <person name="Grigoriev I.V."/>
            <person name="Debuchy R."/>
            <person name="Gladieux P."/>
            <person name="Thoren M.H."/>
            <person name="Johannesson H."/>
        </authorList>
    </citation>
    <scope>NUCLEOTIDE SEQUENCE</scope>
    <source>
        <strain evidence="2">CBS 731.68</strain>
    </source>
</reference>
<proteinExistence type="predicted"/>
<reference evidence="2" key="1">
    <citation type="journal article" date="2023" name="Mol. Phylogenet. Evol.">
        <title>Genome-scale phylogeny and comparative genomics of the fungal order Sordariales.</title>
        <authorList>
            <person name="Hensen N."/>
            <person name="Bonometti L."/>
            <person name="Westerberg I."/>
            <person name="Brannstrom I.O."/>
            <person name="Guillou S."/>
            <person name="Cros-Aarteil S."/>
            <person name="Calhoun S."/>
            <person name="Haridas S."/>
            <person name="Kuo A."/>
            <person name="Mondo S."/>
            <person name="Pangilinan J."/>
            <person name="Riley R."/>
            <person name="LaButti K."/>
            <person name="Andreopoulos B."/>
            <person name="Lipzen A."/>
            <person name="Chen C."/>
            <person name="Yan M."/>
            <person name="Daum C."/>
            <person name="Ng V."/>
            <person name="Clum A."/>
            <person name="Steindorff A."/>
            <person name="Ohm R.A."/>
            <person name="Martin F."/>
            <person name="Silar P."/>
            <person name="Natvig D.O."/>
            <person name="Lalanne C."/>
            <person name="Gautier V."/>
            <person name="Ament-Velasquez S.L."/>
            <person name="Kruys A."/>
            <person name="Hutchinson M.I."/>
            <person name="Powell A.J."/>
            <person name="Barry K."/>
            <person name="Miller A.N."/>
            <person name="Grigoriev I.V."/>
            <person name="Debuchy R."/>
            <person name="Gladieux P."/>
            <person name="Hiltunen Thoren M."/>
            <person name="Johannesson H."/>
        </authorList>
    </citation>
    <scope>NUCLEOTIDE SEQUENCE</scope>
    <source>
        <strain evidence="2">CBS 731.68</strain>
    </source>
</reference>
<gene>
    <name evidence="2" type="ORF">N657DRAFT_135173</name>
</gene>
<dbReference type="RefSeq" id="XP_062644840.1">
    <property type="nucleotide sequence ID" value="XM_062785903.1"/>
</dbReference>
<organism evidence="2 3">
    <name type="scientific">Parathielavia appendiculata</name>
    <dbReference type="NCBI Taxonomy" id="2587402"/>
    <lineage>
        <taxon>Eukaryota</taxon>
        <taxon>Fungi</taxon>
        <taxon>Dikarya</taxon>
        <taxon>Ascomycota</taxon>
        <taxon>Pezizomycotina</taxon>
        <taxon>Sordariomycetes</taxon>
        <taxon>Sordariomycetidae</taxon>
        <taxon>Sordariales</taxon>
        <taxon>Chaetomiaceae</taxon>
        <taxon>Parathielavia</taxon>
    </lineage>
</organism>
<keyword evidence="3" id="KW-1185">Reference proteome</keyword>
<dbReference type="Proteomes" id="UP001302602">
    <property type="component" value="Unassembled WGS sequence"/>
</dbReference>
<protein>
    <submittedName>
        <fullName evidence="2">Uncharacterized protein</fullName>
    </submittedName>
</protein>
<evidence type="ECO:0000313" key="2">
    <source>
        <dbReference type="EMBL" id="KAK4121069.1"/>
    </source>
</evidence>
<dbReference type="AlphaFoldDB" id="A0AAN6TUU8"/>
<evidence type="ECO:0000256" key="1">
    <source>
        <dbReference type="SAM" id="MobiDB-lite"/>
    </source>
</evidence>
<sequence>MGSKATGPSTFLCLGVDDVFAGPEPDLLTATHQRKGHPDDSVQRQNKTNISTVPNAWSLMALLVWPGAREDGTRKISLSTGGDAEDDREARLIHWLGNNTTFPLSRPDILASCIPRRRIGTTSPSDSGSSPPGRTTTTLRGRRLVISSPSICVTSKMPSTTIRTAAAHETALMDGQGLRGRWTARRVSNRAGRRSLH</sequence>